<gene>
    <name evidence="2" type="ORF">SAMN04489732_12321</name>
</gene>
<dbReference type="Gene3D" id="2.60.120.10">
    <property type="entry name" value="Jelly Rolls"/>
    <property type="match status" value="1"/>
</dbReference>
<evidence type="ECO:0000313" key="3">
    <source>
        <dbReference type="Proteomes" id="UP000198582"/>
    </source>
</evidence>
<dbReference type="InterPro" id="IPR011051">
    <property type="entry name" value="RmlC_Cupin_sf"/>
</dbReference>
<evidence type="ECO:0000259" key="1">
    <source>
        <dbReference type="Pfam" id="PF07883"/>
    </source>
</evidence>
<dbReference type="STRING" id="394193.SAMN04489732_12321"/>
<dbReference type="EMBL" id="FOEF01000023">
    <property type="protein sequence ID" value="SEP52896.1"/>
    <property type="molecule type" value="Genomic_DNA"/>
</dbReference>
<evidence type="ECO:0000313" key="2">
    <source>
        <dbReference type="EMBL" id="SEP52896.1"/>
    </source>
</evidence>
<accession>A0A1H8YL65</accession>
<proteinExistence type="predicted"/>
<dbReference type="InterPro" id="IPR013096">
    <property type="entry name" value="Cupin_2"/>
</dbReference>
<keyword evidence="3" id="KW-1185">Reference proteome</keyword>
<sequence>MSEWRTLSTVEGRPLLGGTSRVRELQRAPSGLAYEIHYPAGVASPPHSHDHDSIVYLLEGHLKGTVDGVEASLRPGDSVLHPRGVTHQVEAIVDSAWVEFKSPLPERPPVA</sequence>
<dbReference type="OrthoDB" id="882143at2"/>
<dbReference type="SUPFAM" id="SSF51182">
    <property type="entry name" value="RmlC-like cupins"/>
    <property type="match status" value="1"/>
</dbReference>
<dbReference type="Proteomes" id="UP000198582">
    <property type="component" value="Unassembled WGS sequence"/>
</dbReference>
<protein>
    <submittedName>
        <fullName evidence="2">Cupin domain-containing protein</fullName>
    </submittedName>
</protein>
<name>A0A1H8YL65_9PSEU</name>
<dbReference type="InterPro" id="IPR014710">
    <property type="entry name" value="RmlC-like_jellyroll"/>
</dbReference>
<reference evidence="2 3" key="1">
    <citation type="submission" date="2016-10" db="EMBL/GenBank/DDBJ databases">
        <authorList>
            <person name="de Groot N.N."/>
        </authorList>
    </citation>
    <scope>NUCLEOTIDE SEQUENCE [LARGE SCALE GENOMIC DNA]</scope>
    <source>
        <strain evidence="2 3">DSM 44993</strain>
    </source>
</reference>
<dbReference type="AlphaFoldDB" id="A0A1H8YL65"/>
<feature type="domain" description="Cupin type-2" evidence="1">
    <location>
        <begin position="36"/>
        <end position="92"/>
    </location>
</feature>
<organism evidence="2 3">
    <name type="scientific">Amycolatopsis saalfeldensis</name>
    <dbReference type="NCBI Taxonomy" id="394193"/>
    <lineage>
        <taxon>Bacteria</taxon>
        <taxon>Bacillati</taxon>
        <taxon>Actinomycetota</taxon>
        <taxon>Actinomycetes</taxon>
        <taxon>Pseudonocardiales</taxon>
        <taxon>Pseudonocardiaceae</taxon>
        <taxon>Amycolatopsis</taxon>
    </lineage>
</organism>
<dbReference type="Pfam" id="PF07883">
    <property type="entry name" value="Cupin_2"/>
    <property type="match status" value="1"/>
</dbReference>